<reference evidence="2 3" key="1">
    <citation type="journal article" date="2021" name="Elife">
        <title>Chloroplast acquisition without the gene transfer in kleptoplastic sea slugs, Plakobranchus ocellatus.</title>
        <authorList>
            <person name="Maeda T."/>
            <person name="Takahashi S."/>
            <person name="Yoshida T."/>
            <person name="Shimamura S."/>
            <person name="Takaki Y."/>
            <person name="Nagai Y."/>
            <person name="Toyoda A."/>
            <person name="Suzuki Y."/>
            <person name="Arimoto A."/>
            <person name="Ishii H."/>
            <person name="Satoh N."/>
            <person name="Nishiyama T."/>
            <person name="Hasebe M."/>
            <person name="Maruyama T."/>
            <person name="Minagawa J."/>
            <person name="Obokata J."/>
            <person name="Shigenobu S."/>
        </authorList>
    </citation>
    <scope>NUCLEOTIDE SEQUENCE [LARGE SCALE GENOMIC DNA]</scope>
</reference>
<evidence type="ECO:0000313" key="2">
    <source>
        <dbReference type="EMBL" id="GFR59344.1"/>
    </source>
</evidence>
<name>A0AAV4EEU9_9GAST</name>
<evidence type="ECO:0000256" key="1">
    <source>
        <dbReference type="SAM" id="MobiDB-lite"/>
    </source>
</evidence>
<dbReference type="EMBL" id="BMAT01010710">
    <property type="protein sequence ID" value="GFR59344.1"/>
    <property type="molecule type" value="Genomic_DNA"/>
</dbReference>
<feature type="region of interest" description="Disordered" evidence="1">
    <location>
        <begin position="72"/>
        <end position="106"/>
    </location>
</feature>
<keyword evidence="3" id="KW-1185">Reference proteome</keyword>
<gene>
    <name evidence="2" type="ORF">ElyMa_005383500</name>
</gene>
<organism evidence="2 3">
    <name type="scientific">Elysia marginata</name>
    <dbReference type="NCBI Taxonomy" id="1093978"/>
    <lineage>
        <taxon>Eukaryota</taxon>
        <taxon>Metazoa</taxon>
        <taxon>Spiralia</taxon>
        <taxon>Lophotrochozoa</taxon>
        <taxon>Mollusca</taxon>
        <taxon>Gastropoda</taxon>
        <taxon>Heterobranchia</taxon>
        <taxon>Euthyneura</taxon>
        <taxon>Panpulmonata</taxon>
        <taxon>Sacoglossa</taxon>
        <taxon>Placobranchoidea</taxon>
        <taxon>Plakobranchidae</taxon>
        <taxon>Elysia</taxon>
    </lineage>
</organism>
<dbReference type="AlphaFoldDB" id="A0AAV4EEU9"/>
<sequence>MDRAMETVKLKASIQTLKTLTKTSQPRSSARDDKGAILLKDKDQVLKRWTENWSVFYNYELQPDLIRKRRKPISTGGRSNRINTCSESRQVTWSAKRSRRANLKWK</sequence>
<comment type="caution">
    <text evidence="2">The sequence shown here is derived from an EMBL/GenBank/DDBJ whole genome shotgun (WGS) entry which is preliminary data.</text>
</comment>
<feature type="compositionally biased region" description="Basic residues" evidence="1">
    <location>
        <begin position="96"/>
        <end position="106"/>
    </location>
</feature>
<feature type="compositionally biased region" description="Polar residues" evidence="1">
    <location>
        <begin position="76"/>
        <end position="95"/>
    </location>
</feature>
<proteinExistence type="predicted"/>
<dbReference type="Proteomes" id="UP000762676">
    <property type="component" value="Unassembled WGS sequence"/>
</dbReference>
<evidence type="ECO:0000313" key="3">
    <source>
        <dbReference type="Proteomes" id="UP000762676"/>
    </source>
</evidence>
<protein>
    <submittedName>
        <fullName evidence="2">Uncharacterized protein</fullName>
    </submittedName>
</protein>
<accession>A0AAV4EEU9</accession>